<organism evidence="8 9">
    <name type="scientific">Tistrella bauzanensis</name>
    <dbReference type="NCBI Taxonomy" id="657419"/>
    <lineage>
        <taxon>Bacteria</taxon>
        <taxon>Pseudomonadati</taxon>
        <taxon>Pseudomonadota</taxon>
        <taxon>Alphaproteobacteria</taxon>
        <taxon>Geminicoccales</taxon>
        <taxon>Geminicoccaceae</taxon>
        <taxon>Tistrella</taxon>
    </lineage>
</organism>
<evidence type="ECO:0000256" key="4">
    <source>
        <dbReference type="ARBA" id="ARBA00022989"/>
    </source>
</evidence>
<feature type="domain" description="VTT" evidence="7">
    <location>
        <begin position="30"/>
        <end position="159"/>
    </location>
</feature>
<evidence type="ECO:0000259" key="7">
    <source>
        <dbReference type="Pfam" id="PF09335"/>
    </source>
</evidence>
<keyword evidence="5 6" id="KW-0472">Membrane</keyword>
<keyword evidence="9" id="KW-1185">Reference proteome</keyword>
<gene>
    <name evidence="8" type="ORF">GCM10011505_28840</name>
</gene>
<feature type="transmembrane region" description="Helical" evidence="6">
    <location>
        <begin position="139"/>
        <end position="162"/>
    </location>
</feature>
<dbReference type="EMBL" id="BMDZ01000033">
    <property type="protein sequence ID" value="GGB45815.1"/>
    <property type="molecule type" value="Genomic_DNA"/>
</dbReference>
<accession>A0ABQ1INQ6</accession>
<name>A0ABQ1INQ6_9PROT</name>
<evidence type="ECO:0000313" key="8">
    <source>
        <dbReference type="EMBL" id="GGB45815.1"/>
    </source>
</evidence>
<comment type="caution">
    <text evidence="8">The sequence shown here is derived from an EMBL/GenBank/DDBJ whole genome shotgun (WGS) entry which is preliminary data.</text>
</comment>
<dbReference type="Proteomes" id="UP000603352">
    <property type="component" value="Unassembled WGS sequence"/>
</dbReference>
<evidence type="ECO:0000256" key="2">
    <source>
        <dbReference type="ARBA" id="ARBA00022475"/>
    </source>
</evidence>
<dbReference type="Pfam" id="PF09335">
    <property type="entry name" value="VTT_dom"/>
    <property type="match status" value="1"/>
</dbReference>
<keyword evidence="3 6" id="KW-0812">Transmembrane</keyword>
<feature type="transmembrane region" description="Helical" evidence="6">
    <location>
        <begin position="50"/>
        <end position="71"/>
    </location>
</feature>
<evidence type="ECO:0000256" key="5">
    <source>
        <dbReference type="ARBA" id="ARBA00023136"/>
    </source>
</evidence>
<dbReference type="PANTHER" id="PTHR42709">
    <property type="entry name" value="ALKALINE PHOSPHATASE LIKE PROTEIN"/>
    <property type="match status" value="1"/>
</dbReference>
<evidence type="ECO:0000256" key="6">
    <source>
        <dbReference type="SAM" id="Phobius"/>
    </source>
</evidence>
<feature type="transmembrane region" description="Helical" evidence="6">
    <location>
        <begin position="109"/>
        <end position="127"/>
    </location>
</feature>
<feature type="transmembrane region" description="Helical" evidence="6">
    <location>
        <begin position="174"/>
        <end position="193"/>
    </location>
</feature>
<protein>
    <submittedName>
        <fullName evidence="8">Alkaline phosphatase</fullName>
    </submittedName>
</protein>
<evidence type="ECO:0000313" key="9">
    <source>
        <dbReference type="Proteomes" id="UP000603352"/>
    </source>
</evidence>
<proteinExistence type="predicted"/>
<keyword evidence="2" id="KW-1003">Cell membrane</keyword>
<sequence length="206" mass="22074">MPQSIIDLLMSAGLAGVAFLAFAEKYVPIIPSYVMLAAFGALGDEMEGGLAATVAAATLGSVVGALGWYWLGRLLSGRAERLVARRGRYILLTPKLYDRMRGAYGRHPFLVTLVAQTIPTVRIFIGLPAGVMRMPFRPYLAATVLGTLIWNAPLVMLGDVLAESRMDTAHVMMWFAAAILAVEVTAFVVWRLMRRGGGGHGPGAIG</sequence>
<comment type="subcellular location">
    <subcellularLocation>
        <location evidence="1">Cell membrane</location>
        <topology evidence="1">Multi-pass membrane protein</topology>
    </subcellularLocation>
</comment>
<dbReference type="RefSeq" id="WP_188579065.1">
    <property type="nucleotide sequence ID" value="NZ_BMDZ01000033.1"/>
</dbReference>
<evidence type="ECO:0000256" key="1">
    <source>
        <dbReference type="ARBA" id="ARBA00004651"/>
    </source>
</evidence>
<keyword evidence="4 6" id="KW-1133">Transmembrane helix</keyword>
<dbReference type="InterPro" id="IPR032816">
    <property type="entry name" value="VTT_dom"/>
</dbReference>
<dbReference type="PANTHER" id="PTHR42709:SF6">
    <property type="entry name" value="UNDECAPRENYL PHOSPHATE TRANSPORTER A"/>
    <property type="match status" value="1"/>
</dbReference>
<reference evidence="9" key="1">
    <citation type="journal article" date="2019" name="Int. J. Syst. Evol. Microbiol.">
        <title>The Global Catalogue of Microorganisms (GCM) 10K type strain sequencing project: providing services to taxonomists for standard genome sequencing and annotation.</title>
        <authorList>
            <consortium name="The Broad Institute Genomics Platform"/>
            <consortium name="The Broad Institute Genome Sequencing Center for Infectious Disease"/>
            <person name="Wu L."/>
            <person name="Ma J."/>
        </authorList>
    </citation>
    <scope>NUCLEOTIDE SEQUENCE [LARGE SCALE GENOMIC DNA]</scope>
    <source>
        <strain evidence="9">CGMCC 1.10188</strain>
    </source>
</reference>
<evidence type="ECO:0000256" key="3">
    <source>
        <dbReference type="ARBA" id="ARBA00022692"/>
    </source>
</evidence>
<dbReference type="InterPro" id="IPR051311">
    <property type="entry name" value="DedA_domain"/>
</dbReference>